<keyword evidence="6" id="KW-0067">ATP-binding</keyword>
<evidence type="ECO:0000256" key="6">
    <source>
        <dbReference type="HAMAP-Rule" id="MF_00361"/>
    </source>
</evidence>
<feature type="active site" description="Proton acceptor" evidence="6">
    <location>
        <position position="46"/>
    </location>
</feature>
<protein>
    <recommendedName>
        <fullName evidence="6">NAD kinase</fullName>
        <ecNumber evidence="6">2.7.1.23</ecNumber>
    </recommendedName>
    <alternativeName>
        <fullName evidence="6">ATP-dependent NAD kinase</fullName>
    </alternativeName>
</protein>
<dbReference type="GO" id="GO:0003951">
    <property type="term" value="F:NAD+ kinase activity"/>
    <property type="evidence" value="ECO:0007669"/>
    <property type="project" value="UniProtKB-UniRule"/>
</dbReference>
<dbReference type="Gene3D" id="3.40.50.10330">
    <property type="entry name" value="Probable inorganic polyphosphate/atp-NAD kinase, domain 1"/>
    <property type="match status" value="1"/>
</dbReference>
<evidence type="ECO:0000256" key="5">
    <source>
        <dbReference type="ARBA" id="ARBA00047925"/>
    </source>
</evidence>
<gene>
    <name evidence="6" type="primary">nadK</name>
    <name evidence="7" type="ORF">EU981_01050</name>
</gene>
<evidence type="ECO:0000256" key="3">
    <source>
        <dbReference type="ARBA" id="ARBA00022857"/>
    </source>
</evidence>
<comment type="similarity">
    <text evidence="6">Belongs to the NAD kinase family.</text>
</comment>
<feature type="binding site" evidence="6">
    <location>
        <begin position="158"/>
        <end position="163"/>
    </location>
    <ligand>
        <name>NAD(+)</name>
        <dbReference type="ChEBI" id="CHEBI:57540"/>
    </ligand>
</feature>
<keyword evidence="2 6" id="KW-0418">Kinase</keyword>
<keyword evidence="6" id="KW-0963">Cytoplasm</keyword>
<proteinExistence type="inferred from homology"/>
<dbReference type="AlphaFoldDB" id="A0A937DKX6"/>
<dbReference type="EMBL" id="SEOL01000001">
    <property type="protein sequence ID" value="MBL0848683.1"/>
    <property type="molecule type" value="Genomic_DNA"/>
</dbReference>
<dbReference type="HAMAP" id="MF_00361">
    <property type="entry name" value="NAD_kinase"/>
    <property type="match status" value="1"/>
</dbReference>
<keyword evidence="3 6" id="KW-0521">NADP</keyword>
<comment type="function">
    <text evidence="6">Involved in the regulation of the intracellular balance of NAD and NADP, and is a key enzyme in the biosynthesis of NADP. Catalyzes specifically the phosphorylation on 2'-hydroxyl of the adenosine moiety of NAD to yield NADP.</text>
</comment>
<feature type="binding site" evidence="6">
    <location>
        <begin position="117"/>
        <end position="118"/>
    </location>
    <ligand>
        <name>NAD(+)</name>
        <dbReference type="ChEBI" id="CHEBI:57540"/>
    </ligand>
</feature>
<evidence type="ECO:0000256" key="4">
    <source>
        <dbReference type="ARBA" id="ARBA00023027"/>
    </source>
</evidence>
<dbReference type="InterPro" id="IPR017438">
    <property type="entry name" value="ATP-NAD_kinase_N"/>
</dbReference>
<keyword evidence="4 6" id="KW-0520">NAD</keyword>
<feature type="binding site" evidence="6">
    <location>
        <position position="147"/>
    </location>
    <ligand>
        <name>NAD(+)</name>
        <dbReference type="ChEBI" id="CHEBI:57540"/>
    </ligand>
</feature>
<dbReference type="SUPFAM" id="SSF111331">
    <property type="entry name" value="NAD kinase/diacylglycerol kinase-like"/>
    <property type="match status" value="1"/>
</dbReference>
<reference evidence="7" key="1">
    <citation type="submission" date="2019-02" db="EMBL/GenBank/DDBJ databases">
        <title>A novel Candidatus Liberibacter species associated with the New Zealand native fuchsia psyllid, Ctenarytaina fuchsiae.</title>
        <authorList>
            <person name="Thompson S.M."/>
            <person name="Jorgensen N."/>
            <person name="David C."/>
            <person name="Bulman S.R."/>
            <person name="Smith G.R."/>
        </authorList>
    </citation>
    <scope>NUCLEOTIDE SEQUENCE</scope>
    <source>
        <strain evidence="7">Oxford</strain>
    </source>
</reference>
<dbReference type="PANTHER" id="PTHR20275:SF0">
    <property type="entry name" value="NAD KINASE"/>
    <property type="match status" value="1"/>
</dbReference>
<feature type="binding site" evidence="6">
    <location>
        <position position="155"/>
    </location>
    <ligand>
        <name>NAD(+)</name>
        <dbReference type="ChEBI" id="CHEBI:57540"/>
    </ligand>
</feature>
<name>A0A937DKX6_9HYPH</name>
<dbReference type="PANTHER" id="PTHR20275">
    <property type="entry name" value="NAD KINASE"/>
    <property type="match status" value="1"/>
</dbReference>
<feature type="binding site" evidence="6">
    <location>
        <begin position="46"/>
        <end position="47"/>
    </location>
    <ligand>
        <name>NAD(+)</name>
        <dbReference type="ChEBI" id="CHEBI:57540"/>
    </ligand>
</feature>
<accession>A0A937DKX6</accession>
<evidence type="ECO:0000313" key="8">
    <source>
        <dbReference type="Proteomes" id="UP000736856"/>
    </source>
</evidence>
<keyword evidence="6" id="KW-0547">Nucleotide-binding</keyword>
<dbReference type="GO" id="GO:0046872">
    <property type="term" value="F:metal ion binding"/>
    <property type="evidence" value="ECO:0007669"/>
    <property type="project" value="UniProtKB-UniRule"/>
</dbReference>
<organism evidence="7 8">
    <name type="scientific">Candidatus Liberibacter ctenarytainae</name>
    <dbReference type="NCBI Taxonomy" id="2020335"/>
    <lineage>
        <taxon>Bacteria</taxon>
        <taxon>Pseudomonadati</taxon>
        <taxon>Pseudomonadota</taxon>
        <taxon>Alphaproteobacteria</taxon>
        <taxon>Hyphomicrobiales</taxon>
        <taxon>Rhizobiaceae</taxon>
        <taxon>Liberibacter</taxon>
    </lineage>
</organism>
<comment type="subcellular location">
    <subcellularLocation>
        <location evidence="6">Cytoplasm</location>
    </subcellularLocation>
</comment>
<keyword evidence="1 6" id="KW-0808">Transferase</keyword>
<evidence type="ECO:0000256" key="2">
    <source>
        <dbReference type="ARBA" id="ARBA00022777"/>
    </source>
</evidence>
<dbReference type="GO" id="GO:0019674">
    <property type="term" value="P:NAD+ metabolic process"/>
    <property type="evidence" value="ECO:0007669"/>
    <property type="project" value="InterPro"/>
</dbReference>
<comment type="cofactor">
    <cofactor evidence="6">
        <name>a divalent metal cation</name>
        <dbReference type="ChEBI" id="CHEBI:60240"/>
    </cofactor>
</comment>
<evidence type="ECO:0000256" key="1">
    <source>
        <dbReference type="ARBA" id="ARBA00022679"/>
    </source>
</evidence>
<feature type="binding site" evidence="6">
    <location>
        <position position="51"/>
    </location>
    <ligand>
        <name>NAD(+)</name>
        <dbReference type="ChEBI" id="CHEBI:57540"/>
    </ligand>
</feature>
<dbReference type="GO" id="GO:0006741">
    <property type="term" value="P:NADP+ biosynthetic process"/>
    <property type="evidence" value="ECO:0007669"/>
    <property type="project" value="UniProtKB-UniRule"/>
</dbReference>
<dbReference type="Pfam" id="PF01513">
    <property type="entry name" value="NAD_kinase"/>
    <property type="match status" value="1"/>
</dbReference>
<dbReference type="InterPro" id="IPR017437">
    <property type="entry name" value="ATP-NAD_kinase_PpnK-typ_C"/>
</dbReference>
<dbReference type="Pfam" id="PF20143">
    <property type="entry name" value="NAD_kinase_C"/>
    <property type="match status" value="1"/>
</dbReference>
<comment type="catalytic activity">
    <reaction evidence="5 6">
        <text>NAD(+) + ATP = ADP + NADP(+) + H(+)</text>
        <dbReference type="Rhea" id="RHEA:18629"/>
        <dbReference type="ChEBI" id="CHEBI:15378"/>
        <dbReference type="ChEBI" id="CHEBI:30616"/>
        <dbReference type="ChEBI" id="CHEBI:57540"/>
        <dbReference type="ChEBI" id="CHEBI:58349"/>
        <dbReference type="ChEBI" id="CHEBI:456216"/>
        <dbReference type="EC" id="2.7.1.23"/>
    </reaction>
</comment>
<dbReference type="EC" id="2.7.1.23" evidence="6"/>
<comment type="caution">
    <text evidence="7">The sequence shown here is derived from an EMBL/GenBank/DDBJ whole genome shotgun (WGS) entry which is preliminary data.</text>
</comment>
<dbReference type="InterPro" id="IPR002504">
    <property type="entry name" value="NADK"/>
</dbReference>
<dbReference type="GO" id="GO:0005737">
    <property type="term" value="C:cytoplasm"/>
    <property type="evidence" value="ECO:0007669"/>
    <property type="project" value="UniProtKB-SubCell"/>
</dbReference>
<dbReference type="GO" id="GO:0005524">
    <property type="term" value="F:ATP binding"/>
    <property type="evidence" value="ECO:0007669"/>
    <property type="project" value="UniProtKB-KW"/>
</dbReference>
<dbReference type="InterPro" id="IPR016064">
    <property type="entry name" value="NAD/diacylglycerol_kinase_sf"/>
</dbReference>
<sequence>MSRDIQKIHFSASSAVRAQEAYNQFVDIHGNSSPEEADVIVVLGGDGFMLRSLHGSTRHGKPLYGVNCGSVGFLMNEYRIEGLKERLSIAEEHIFHPLKLDIFESDTVMVSNFIAVNDVSILRMTPQAAKLKVMIDNQVRLHELVCDGLIVATPVGSSAYNFSAHGPILPLDSPLLALTPVSPARPRRWRGALLPNNVLVEVQILEHEDRPVIVAADFLKIESKTMSRIQISQLSSVTMRILSDTNRSWSDRILAEQFPFDS</sequence>
<comment type="caution">
    <text evidence="6">Lacks conserved residue(s) required for the propagation of feature annotation.</text>
</comment>
<dbReference type="Gene3D" id="2.60.200.30">
    <property type="entry name" value="Probable inorganic polyphosphate/atp-NAD kinase, domain 2"/>
    <property type="match status" value="1"/>
</dbReference>
<dbReference type="GO" id="GO:0051287">
    <property type="term" value="F:NAD binding"/>
    <property type="evidence" value="ECO:0007669"/>
    <property type="project" value="UniProtKB-ARBA"/>
</dbReference>
<dbReference type="Proteomes" id="UP000736856">
    <property type="component" value="Unassembled WGS sequence"/>
</dbReference>
<dbReference type="NCBIfam" id="NF003406">
    <property type="entry name" value="PRK04761.1"/>
    <property type="match status" value="1"/>
</dbReference>
<evidence type="ECO:0000313" key="7">
    <source>
        <dbReference type="EMBL" id="MBL0848683.1"/>
    </source>
</evidence>